<dbReference type="PANTHER" id="PTHR16821">
    <property type="entry name" value="FRATAXIN"/>
    <property type="match status" value="1"/>
</dbReference>
<keyword evidence="6" id="KW-1185">Reference proteome</keyword>
<dbReference type="STRING" id="445709.ABW99_18225"/>
<dbReference type="GO" id="GO:0005829">
    <property type="term" value="C:cytosol"/>
    <property type="evidence" value="ECO:0007669"/>
    <property type="project" value="TreeGrafter"/>
</dbReference>
<dbReference type="PROSITE" id="PS50810">
    <property type="entry name" value="FRATAXIN_2"/>
    <property type="match status" value="1"/>
</dbReference>
<dbReference type="HAMAP" id="MF_00142">
    <property type="entry name" value="CyaY"/>
    <property type="match status" value="1"/>
</dbReference>
<evidence type="ECO:0000256" key="1">
    <source>
        <dbReference type="ARBA" id="ARBA00008183"/>
    </source>
</evidence>
<dbReference type="Proteomes" id="UP000036700">
    <property type="component" value="Chromosome"/>
</dbReference>
<dbReference type="CDD" id="cd00503">
    <property type="entry name" value="Frataxin"/>
    <property type="match status" value="1"/>
</dbReference>
<comment type="function">
    <text evidence="4">Involved in iron-sulfur (Fe-S) cluster assembly. May act as a regulator of Fe-S biogenesis.</text>
</comment>
<organism evidence="5 6">
    <name type="scientific">Pandoraea thiooxydans</name>
    <dbReference type="NCBI Taxonomy" id="445709"/>
    <lineage>
        <taxon>Bacteria</taxon>
        <taxon>Pseudomonadati</taxon>
        <taxon>Pseudomonadota</taxon>
        <taxon>Betaproteobacteria</taxon>
        <taxon>Burkholderiales</taxon>
        <taxon>Burkholderiaceae</taxon>
        <taxon>Pandoraea</taxon>
    </lineage>
</organism>
<accession>A0A0G3EV03</accession>
<dbReference type="SUPFAM" id="SSF55387">
    <property type="entry name" value="Frataxin/Nqo15-like"/>
    <property type="match status" value="1"/>
</dbReference>
<dbReference type="NCBIfam" id="TIGR03421">
    <property type="entry name" value="FeS_CyaY"/>
    <property type="match status" value="1"/>
</dbReference>
<dbReference type="EMBL" id="CP011568">
    <property type="protein sequence ID" value="AKJ69854.1"/>
    <property type="molecule type" value="Genomic_DNA"/>
</dbReference>
<dbReference type="InterPro" id="IPR047584">
    <property type="entry name" value="CyaY"/>
</dbReference>
<protein>
    <recommendedName>
        <fullName evidence="4">Iron-sulfur cluster assembly protein CyaY</fullName>
    </recommendedName>
</protein>
<dbReference type="InterPro" id="IPR036524">
    <property type="entry name" value="Frataxin/CyaY_sf"/>
</dbReference>
<gene>
    <name evidence="4" type="primary">cyaY</name>
    <name evidence="5" type="ORF">ABW99_18225</name>
</gene>
<comment type="similarity">
    <text evidence="1 4">Belongs to the frataxin family.</text>
</comment>
<dbReference type="AlphaFoldDB" id="A0A0G3EV03"/>
<dbReference type="GO" id="GO:0008198">
    <property type="term" value="F:ferrous iron binding"/>
    <property type="evidence" value="ECO:0007669"/>
    <property type="project" value="TreeGrafter"/>
</dbReference>
<dbReference type="PROSITE" id="PS01344">
    <property type="entry name" value="FRATAXIN_1"/>
    <property type="match status" value="1"/>
</dbReference>
<evidence type="ECO:0000313" key="5">
    <source>
        <dbReference type="EMBL" id="AKJ69854.1"/>
    </source>
</evidence>
<evidence type="ECO:0000256" key="2">
    <source>
        <dbReference type="ARBA" id="ARBA00022723"/>
    </source>
</evidence>
<keyword evidence="3 4" id="KW-0408">Iron</keyword>
<sequence>MTESEFLAVAERVLDQLEAAAERSDADIECERSGNVLALEFEDRSKIIVNLQTPMQEIWVAARAGGYHFRLVGQAWRDTRDDSELFAALSLYATQQAGEAVNFTPTA</sequence>
<dbReference type="RefSeq" id="WP_047215761.1">
    <property type="nucleotide sequence ID" value="NZ_CP011568.3"/>
</dbReference>
<dbReference type="GO" id="GO:0008199">
    <property type="term" value="F:ferric iron binding"/>
    <property type="evidence" value="ECO:0007669"/>
    <property type="project" value="InterPro"/>
</dbReference>
<dbReference type="InterPro" id="IPR020895">
    <property type="entry name" value="Frataxin_CS"/>
</dbReference>
<dbReference type="KEGG" id="ptx:ABW99_18225"/>
<dbReference type="Pfam" id="PF01491">
    <property type="entry name" value="Frataxin_Cyay"/>
    <property type="match status" value="1"/>
</dbReference>
<dbReference type="InterPro" id="IPR002908">
    <property type="entry name" value="Frataxin/CyaY"/>
</dbReference>
<dbReference type="GO" id="GO:0016226">
    <property type="term" value="P:iron-sulfur cluster assembly"/>
    <property type="evidence" value="ECO:0007669"/>
    <property type="project" value="UniProtKB-UniRule"/>
</dbReference>
<dbReference type="PANTHER" id="PTHR16821:SF2">
    <property type="entry name" value="FRATAXIN, MITOCHONDRIAL"/>
    <property type="match status" value="1"/>
</dbReference>
<name>A0A0G3EV03_9BURK</name>
<evidence type="ECO:0000256" key="4">
    <source>
        <dbReference type="HAMAP-Rule" id="MF_00142"/>
    </source>
</evidence>
<proteinExistence type="inferred from homology"/>
<dbReference type="Gene3D" id="3.30.920.10">
    <property type="entry name" value="Frataxin/CyaY"/>
    <property type="match status" value="1"/>
</dbReference>
<evidence type="ECO:0000256" key="3">
    <source>
        <dbReference type="ARBA" id="ARBA00023004"/>
    </source>
</evidence>
<keyword evidence="2 4" id="KW-0479">Metal-binding</keyword>
<reference evidence="6" key="1">
    <citation type="submission" date="2015-06" db="EMBL/GenBank/DDBJ databases">
        <authorList>
            <person name="Lim Y.L."/>
            <person name="Ee R."/>
            <person name="Yong D."/>
            <person name="How K.Y."/>
            <person name="Yin W.F."/>
            <person name="Chan K.G."/>
        </authorList>
    </citation>
    <scope>NUCLEOTIDE SEQUENCE [LARGE SCALE GENOMIC DNA]</scope>
    <source>
        <strain evidence="6">DSM 25325</strain>
    </source>
</reference>
<dbReference type="PATRIC" id="fig|445709.3.peg.3837"/>
<dbReference type="OrthoDB" id="285675at2"/>
<evidence type="ECO:0000313" key="6">
    <source>
        <dbReference type="Proteomes" id="UP000036700"/>
    </source>
</evidence>
<dbReference type="SMART" id="SM01219">
    <property type="entry name" value="Frataxin_Cyay"/>
    <property type="match status" value="1"/>
</dbReference>